<keyword evidence="1" id="KW-0732">Signal</keyword>
<protein>
    <recommendedName>
        <fullName evidence="4">Helicase</fullName>
    </recommendedName>
</protein>
<dbReference type="RefSeq" id="WP_188701276.1">
    <property type="nucleotide sequence ID" value="NZ_BMMQ01000005.1"/>
</dbReference>
<reference evidence="3" key="1">
    <citation type="journal article" date="2019" name="Int. J. Syst. Evol. Microbiol.">
        <title>The Global Catalogue of Microorganisms (GCM) 10K type strain sequencing project: providing services to taxonomists for standard genome sequencing and annotation.</title>
        <authorList>
            <consortium name="The Broad Institute Genomics Platform"/>
            <consortium name="The Broad Institute Genome Sequencing Center for Infectious Disease"/>
            <person name="Wu L."/>
            <person name="Ma J."/>
        </authorList>
    </citation>
    <scope>NUCLEOTIDE SEQUENCE [LARGE SCALE GENOMIC DNA]</scope>
    <source>
        <strain evidence="3">CGMCC 4.7181</strain>
    </source>
</reference>
<feature type="chain" id="PRO_5047399907" description="Helicase" evidence="1">
    <location>
        <begin position="29"/>
        <end position="105"/>
    </location>
</feature>
<organism evidence="2 3">
    <name type="scientific">Microbacterium nanhaiense</name>
    <dbReference type="NCBI Taxonomy" id="1301026"/>
    <lineage>
        <taxon>Bacteria</taxon>
        <taxon>Bacillati</taxon>
        <taxon>Actinomycetota</taxon>
        <taxon>Actinomycetes</taxon>
        <taxon>Micrococcales</taxon>
        <taxon>Microbacteriaceae</taxon>
        <taxon>Microbacterium</taxon>
    </lineage>
</organism>
<evidence type="ECO:0000313" key="3">
    <source>
        <dbReference type="Proteomes" id="UP000638043"/>
    </source>
</evidence>
<dbReference type="Proteomes" id="UP000638043">
    <property type="component" value="Unassembled WGS sequence"/>
</dbReference>
<feature type="signal peptide" evidence="1">
    <location>
        <begin position="1"/>
        <end position="28"/>
    </location>
</feature>
<accession>A0ABQ2N297</accession>
<name>A0ABQ2N297_9MICO</name>
<comment type="caution">
    <text evidence="2">The sequence shown here is derived from an EMBL/GenBank/DDBJ whole genome shotgun (WGS) entry which is preliminary data.</text>
</comment>
<evidence type="ECO:0000256" key="1">
    <source>
        <dbReference type="SAM" id="SignalP"/>
    </source>
</evidence>
<proteinExistence type="predicted"/>
<dbReference type="EMBL" id="BMMQ01000005">
    <property type="protein sequence ID" value="GGO64363.1"/>
    <property type="molecule type" value="Genomic_DNA"/>
</dbReference>
<sequence>MGASLATAGVICAAAIAAAGLVGVGAAAAESQRAAGVADAAALAAADTLAGFAAGDPCQRAGEVAAAQSATVEKCVLDGLVATVAVRTSFGGIPVAAVARAGPPL</sequence>
<evidence type="ECO:0008006" key="4">
    <source>
        <dbReference type="Google" id="ProtNLM"/>
    </source>
</evidence>
<evidence type="ECO:0000313" key="2">
    <source>
        <dbReference type="EMBL" id="GGO64363.1"/>
    </source>
</evidence>
<keyword evidence="3" id="KW-1185">Reference proteome</keyword>
<gene>
    <name evidence="2" type="ORF">GCM10010910_19030</name>
</gene>